<dbReference type="InterPro" id="IPR013108">
    <property type="entry name" value="Amidohydro_3"/>
</dbReference>
<evidence type="ECO:0000259" key="1">
    <source>
        <dbReference type="Pfam" id="PF07969"/>
    </source>
</evidence>
<protein>
    <submittedName>
        <fullName evidence="2">Amidohydrolase family protein</fullName>
    </submittedName>
</protein>
<dbReference type="Pfam" id="PF07969">
    <property type="entry name" value="Amidohydro_3"/>
    <property type="match status" value="1"/>
</dbReference>
<dbReference type="SUPFAM" id="SSF51338">
    <property type="entry name" value="Composite domain of metallo-dependent hydrolases"/>
    <property type="match status" value="1"/>
</dbReference>
<feature type="domain" description="Amidohydrolase 3" evidence="1">
    <location>
        <begin position="185"/>
        <end position="284"/>
    </location>
</feature>
<dbReference type="EMBL" id="CP062796">
    <property type="protein sequence ID" value="QUL99498.1"/>
    <property type="molecule type" value="Genomic_DNA"/>
</dbReference>
<proteinExistence type="predicted"/>
<dbReference type="GO" id="GO:0016810">
    <property type="term" value="F:hydrolase activity, acting on carbon-nitrogen (but not peptide) bonds"/>
    <property type="evidence" value="ECO:0007669"/>
    <property type="project" value="InterPro"/>
</dbReference>
<name>A0AAT9LH30_9FIRM</name>
<sequence>MRSESDEISQALREALEVARASQAQLQISHIKVILPRNWGKAQNIIETVIKEKEAGLNVAADQYPYTITGGGLYGASKLVEGWDKETGPGRFLERYGDVSERKRMSYYVDSLLRERGGAQYFTIIRVAEPGYLGKSLLDAAQLRGISPGEFCIEALYESKGEFALAYESVSEEELISFMTEPWVMVGTDGVLGAFHPRTHGTFPRVLGRYVREKGVLTLEEAIRKMTSLPADTFGFKGRGRLQAGAYADIVVFDPGTVSDRATLLEPTAYPAGIEHVLVNGVPVILSSERTDAFPGRVLVRSSS</sequence>
<dbReference type="InterPro" id="IPR032466">
    <property type="entry name" value="Metal_Hydrolase"/>
</dbReference>
<organism evidence="2">
    <name type="scientific">Candidatus Fermentithermobacillus carboniphilus</name>
    <dbReference type="NCBI Taxonomy" id="3085328"/>
    <lineage>
        <taxon>Bacteria</taxon>
        <taxon>Bacillati</taxon>
        <taxon>Bacillota</taxon>
        <taxon>Candidatus Fermentithermobacillia</taxon>
        <taxon>Candidatus Fermentithermobacillales</taxon>
        <taxon>Candidatus Fermentithermobacillaceae</taxon>
        <taxon>Candidatus Fermentithermobacillus</taxon>
    </lineage>
</organism>
<accession>A0AAT9LH30</accession>
<dbReference type="KEGG" id="fcz:IMF26_00205"/>
<reference evidence="2" key="1">
    <citation type="submission" date="2020-10" db="EMBL/GenBank/DDBJ databases">
        <authorList>
            <person name="Kadnikov V."/>
            <person name="Beletsky A.V."/>
            <person name="Mardanov A.V."/>
            <person name="Karnachuk O.V."/>
            <person name="Ravin N.V."/>
        </authorList>
    </citation>
    <scope>NUCLEOTIDE SEQUENCE</scope>
    <source>
        <strain evidence="2">Bu02</strain>
    </source>
</reference>
<gene>
    <name evidence="2" type="ORF">IMF26_00205</name>
</gene>
<dbReference type="SUPFAM" id="SSF51556">
    <property type="entry name" value="Metallo-dependent hydrolases"/>
    <property type="match status" value="1"/>
</dbReference>
<dbReference type="InterPro" id="IPR011059">
    <property type="entry name" value="Metal-dep_hydrolase_composite"/>
</dbReference>
<dbReference type="AlphaFoldDB" id="A0AAT9LH30"/>
<dbReference type="Gene3D" id="3.20.20.140">
    <property type="entry name" value="Metal-dependent hydrolases"/>
    <property type="match status" value="2"/>
</dbReference>
<reference evidence="2" key="2">
    <citation type="journal article" date="2023" name="Biology">
        <title>Prokaryotic Life Associated with Coal-Fire Gas Vents Revealed by Metagenomics.</title>
        <authorList>
            <person name="Kadnikov V.V."/>
            <person name="Mardanov A.V."/>
            <person name="Beletsky A.V."/>
            <person name="Karnachuk O.V."/>
            <person name="Ravin N.V."/>
        </authorList>
    </citation>
    <scope>NUCLEOTIDE SEQUENCE</scope>
    <source>
        <strain evidence="2">Bu02</strain>
    </source>
</reference>
<evidence type="ECO:0000313" key="2">
    <source>
        <dbReference type="EMBL" id="QUL99498.1"/>
    </source>
</evidence>